<name>A0A3N0B9X8_9ACTN</name>
<dbReference type="PANTHER" id="PTHR20275">
    <property type="entry name" value="NAD KINASE"/>
    <property type="match status" value="1"/>
</dbReference>
<comment type="caution">
    <text evidence="7">The sequence shown here is derived from an EMBL/GenBank/DDBJ whole genome shotgun (WGS) entry which is preliminary data.</text>
</comment>
<keyword evidence="6" id="KW-0963">Cytoplasm</keyword>
<feature type="active site" description="Proton acceptor" evidence="6">
    <location>
        <position position="66"/>
    </location>
</feature>
<protein>
    <recommendedName>
        <fullName evidence="6">NAD kinase</fullName>
        <ecNumber evidence="6">2.7.1.23</ecNumber>
    </recommendedName>
    <alternativeName>
        <fullName evidence="6">ATP-dependent NAD kinase</fullName>
    </alternativeName>
</protein>
<evidence type="ECO:0000256" key="6">
    <source>
        <dbReference type="HAMAP-Rule" id="MF_00361"/>
    </source>
</evidence>
<dbReference type="InterPro" id="IPR017438">
    <property type="entry name" value="ATP-NAD_kinase_N"/>
</dbReference>
<comment type="caution">
    <text evidence="6">Lacks conserved residue(s) required for the propagation of feature annotation.</text>
</comment>
<comment type="cofactor">
    <cofactor evidence="6">
        <name>a divalent metal cation</name>
        <dbReference type="ChEBI" id="CHEBI:60240"/>
    </cofactor>
</comment>
<dbReference type="EMBL" id="QICD01000011">
    <property type="protein sequence ID" value="RNL43951.1"/>
    <property type="molecule type" value="Genomic_DNA"/>
</dbReference>
<dbReference type="RefSeq" id="WP_123192199.1">
    <property type="nucleotide sequence ID" value="NZ_QICD01000011.1"/>
</dbReference>
<dbReference type="HAMAP" id="MF_00361">
    <property type="entry name" value="NAD_kinase"/>
    <property type="match status" value="1"/>
</dbReference>
<feature type="binding site" evidence="6">
    <location>
        <position position="228"/>
    </location>
    <ligand>
        <name>NAD(+)</name>
        <dbReference type="ChEBI" id="CHEBI:57540"/>
    </ligand>
</feature>
<comment type="function">
    <text evidence="6">Involved in the regulation of the intracellular balance of NAD and NADP, and is a key enzyme in the biosynthesis of NADP. Catalyzes specifically the phosphorylation on 2'-hydroxyl of the adenosine moiety of NAD to yield NADP.</text>
</comment>
<dbReference type="Pfam" id="PF01513">
    <property type="entry name" value="NAD_kinase"/>
    <property type="match status" value="1"/>
</dbReference>
<comment type="subcellular location">
    <subcellularLocation>
        <location evidence="6">Cytoplasm</location>
    </subcellularLocation>
</comment>
<organism evidence="7 8">
    <name type="scientific">Paraeggerthella hongkongensis</name>
    <dbReference type="NCBI Taxonomy" id="230658"/>
    <lineage>
        <taxon>Bacteria</taxon>
        <taxon>Bacillati</taxon>
        <taxon>Actinomycetota</taxon>
        <taxon>Coriobacteriia</taxon>
        <taxon>Eggerthellales</taxon>
        <taxon>Eggerthellaceae</taxon>
        <taxon>Paraeggerthella</taxon>
    </lineage>
</organism>
<proteinExistence type="inferred from homology"/>
<evidence type="ECO:0000256" key="2">
    <source>
        <dbReference type="ARBA" id="ARBA00022777"/>
    </source>
</evidence>
<feature type="binding site" evidence="6">
    <location>
        <begin position="66"/>
        <end position="67"/>
    </location>
    <ligand>
        <name>NAD(+)</name>
        <dbReference type="ChEBI" id="CHEBI:57540"/>
    </ligand>
</feature>
<feature type="binding site" evidence="6">
    <location>
        <position position="191"/>
    </location>
    <ligand>
        <name>NAD(+)</name>
        <dbReference type="ChEBI" id="CHEBI:57540"/>
    </ligand>
</feature>
<feature type="binding site" evidence="6">
    <location>
        <begin position="163"/>
        <end position="164"/>
    </location>
    <ligand>
        <name>NAD(+)</name>
        <dbReference type="ChEBI" id="CHEBI:57540"/>
    </ligand>
</feature>
<dbReference type="SUPFAM" id="SSF111331">
    <property type="entry name" value="NAD kinase/diacylglycerol kinase-like"/>
    <property type="match status" value="1"/>
</dbReference>
<dbReference type="GO" id="GO:0005524">
    <property type="term" value="F:ATP binding"/>
    <property type="evidence" value="ECO:0007669"/>
    <property type="project" value="UniProtKB-KW"/>
</dbReference>
<evidence type="ECO:0000256" key="5">
    <source>
        <dbReference type="ARBA" id="ARBA00047925"/>
    </source>
</evidence>
<dbReference type="GO" id="GO:0006741">
    <property type="term" value="P:NADP+ biosynthetic process"/>
    <property type="evidence" value="ECO:0007669"/>
    <property type="project" value="UniProtKB-UniRule"/>
</dbReference>
<feature type="binding site" evidence="6">
    <location>
        <position position="193"/>
    </location>
    <ligand>
        <name>NAD(+)</name>
        <dbReference type="ChEBI" id="CHEBI:57540"/>
    </ligand>
</feature>
<keyword evidence="2 6" id="KW-0418">Kinase</keyword>
<dbReference type="GO" id="GO:0003951">
    <property type="term" value="F:NAD+ kinase activity"/>
    <property type="evidence" value="ECO:0007669"/>
    <property type="project" value="UniProtKB-UniRule"/>
</dbReference>
<evidence type="ECO:0000313" key="8">
    <source>
        <dbReference type="Proteomes" id="UP000278632"/>
    </source>
</evidence>
<comment type="similarity">
    <text evidence="6">Belongs to the NAD kinase family.</text>
</comment>
<feature type="binding site" evidence="6">
    <location>
        <position position="71"/>
    </location>
    <ligand>
        <name>NAD(+)</name>
        <dbReference type="ChEBI" id="CHEBI:57540"/>
    </ligand>
</feature>
<feature type="binding site" evidence="6">
    <location>
        <begin position="204"/>
        <end position="209"/>
    </location>
    <ligand>
        <name>NAD(+)</name>
        <dbReference type="ChEBI" id="CHEBI:57540"/>
    </ligand>
</feature>
<dbReference type="Pfam" id="PF20143">
    <property type="entry name" value="NAD_kinase_C"/>
    <property type="match status" value="1"/>
</dbReference>
<sequence length="304" mass="31538">MHILIVRNNSNSKAVDASLLLATYLATQGVDYTLVDSTELSCACDHDGLNAALAAGVEMTVVLGGDGTILRTARQIGTTGVPILGINFGRLGFLANSSDAGVVAIVAAALAGDVVAEQRANLRIDVVCEGEADPWADDDAADGAVDEPTSPCEAGARSFFALNELAVTRGANGRVIDFTLGVSGSHVAEMRGDGLVVATATGSTAYALSAGGPLVAPGFTGLVVVPLAPHTLHSRAIVTASNDVVEMGLPREAARRDATLFADGELLSFDRPVRRIYVSRGEAPTVLLRHQHEGFYEHAAKVFF</sequence>
<keyword evidence="6" id="KW-0067">ATP-binding</keyword>
<evidence type="ECO:0000313" key="7">
    <source>
        <dbReference type="EMBL" id="RNL43951.1"/>
    </source>
</evidence>
<dbReference type="Gene3D" id="3.40.50.10330">
    <property type="entry name" value="Probable inorganic polyphosphate/atp-NAD kinase, domain 1"/>
    <property type="match status" value="1"/>
</dbReference>
<accession>A0A3N0B9X8</accession>
<comment type="catalytic activity">
    <reaction evidence="5 6">
        <text>NAD(+) + ATP = ADP + NADP(+) + H(+)</text>
        <dbReference type="Rhea" id="RHEA:18629"/>
        <dbReference type="ChEBI" id="CHEBI:15378"/>
        <dbReference type="ChEBI" id="CHEBI:30616"/>
        <dbReference type="ChEBI" id="CHEBI:57540"/>
        <dbReference type="ChEBI" id="CHEBI:58349"/>
        <dbReference type="ChEBI" id="CHEBI:456216"/>
        <dbReference type="EC" id="2.7.1.23"/>
    </reaction>
</comment>
<keyword evidence="1 6" id="KW-0808">Transferase</keyword>
<dbReference type="OrthoDB" id="9774737at2"/>
<keyword evidence="8" id="KW-1185">Reference proteome</keyword>
<evidence type="ECO:0000256" key="4">
    <source>
        <dbReference type="ARBA" id="ARBA00023027"/>
    </source>
</evidence>
<keyword evidence="4 6" id="KW-0520">NAD</keyword>
<keyword evidence="6" id="KW-0547">Nucleotide-binding</keyword>
<dbReference type="InterPro" id="IPR017437">
    <property type="entry name" value="ATP-NAD_kinase_PpnK-typ_C"/>
</dbReference>
<dbReference type="Gene3D" id="2.60.200.30">
    <property type="entry name" value="Probable inorganic polyphosphate/atp-NAD kinase, domain 2"/>
    <property type="match status" value="1"/>
</dbReference>
<dbReference type="AlphaFoldDB" id="A0A3N0B9X8"/>
<dbReference type="InterPro" id="IPR016064">
    <property type="entry name" value="NAD/diacylglycerol_kinase_sf"/>
</dbReference>
<dbReference type="GO" id="GO:0005737">
    <property type="term" value="C:cytoplasm"/>
    <property type="evidence" value="ECO:0007669"/>
    <property type="project" value="UniProtKB-SubCell"/>
</dbReference>
<dbReference type="InterPro" id="IPR002504">
    <property type="entry name" value="NADK"/>
</dbReference>
<keyword evidence="3 6" id="KW-0521">NADP</keyword>
<evidence type="ECO:0000256" key="3">
    <source>
        <dbReference type="ARBA" id="ARBA00022857"/>
    </source>
</evidence>
<dbReference type="GO" id="GO:0046872">
    <property type="term" value="F:metal ion binding"/>
    <property type="evidence" value="ECO:0007669"/>
    <property type="project" value="UniProtKB-UniRule"/>
</dbReference>
<dbReference type="Proteomes" id="UP000278632">
    <property type="component" value="Unassembled WGS sequence"/>
</dbReference>
<feature type="binding site" evidence="6">
    <location>
        <position position="174"/>
    </location>
    <ligand>
        <name>NAD(+)</name>
        <dbReference type="ChEBI" id="CHEBI:57540"/>
    </ligand>
</feature>
<dbReference type="GO" id="GO:0051287">
    <property type="term" value="F:NAD binding"/>
    <property type="evidence" value="ECO:0007669"/>
    <property type="project" value="UniProtKB-ARBA"/>
</dbReference>
<reference evidence="8" key="1">
    <citation type="submission" date="2018-05" db="EMBL/GenBank/DDBJ databases">
        <title>Genome Sequencing of selected type strains of the family Eggerthellaceae.</title>
        <authorList>
            <person name="Danylec N."/>
            <person name="Stoll D.A."/>
            <person name="Doetsch A."/>
            <person name="Huch M."/>
        </authorList>
    </citation>
    <scope>NUCLEOTIDE SEQUENCE [LARGE SCALE GENOMIC DNA]</scope>
    <source>
        <strain evidence="8">DSM 16106</strain>
    </source>
</reference>
<evidence type="ECO:0000256" key="1">
    <source>
        <dbReference type="ARBA" id="ARBA00022679"/>
    </source>
</evidence>
<dbReference type="PANTHER" id="PTHR20275:SF0">
    <property type="entry name" value="NAD KINASE"/>
    <property type="match status" value="1"/>
</dbReference>
<gene>
    <name evidence="6" type="primary">nadK</name>
    <name evidence="7" type="ORF">DMP08_06915</name>
</gene>
<dbReference type="GO" id="GO:0019674">
    <property type="term" value="P:NAD+ metabolic process"/>
    <property type="evidence" value="ECO:0007669"/>
    <property type="project" value="InterPro"/>
</dbReference>
<dbReference type="EC" id="2.7.1.23" evidence="6"/>